<reference evidence="2" key="2">
    <citation type="submission" date="2019-06" db="EMBL/GenBank/DDBJ databases">
        <title>Genomics analysis of Aphanomyces spp. identifies a new class of oomycete effector associated with host adaptation.</title>
        <authorList>
            <person name="Gaulin E."/>
        </authorList>
    </citation>
    <scope>NUCLEOTIDE SEQUENCE</scope>
    <source>
        <strain evidence="2">CBS 578.67</strain>
    </source>
</reference>
<gene>
    <name evidence="3" type="primary">Aste57867_15387</name>
    <name evidence="2" type="ORF">As57867_015331</name>
    <name evidence="3" type="ORF">ASTE57867_15387</name>
</gene>
<feature type="chain" id="PRO_5036116307" evidence="1">
    <location>
        <begin position="16"/>
        <end position="194"/>
    </location>
</feature>
<evidence type="ECO:0000313" key="3">
    <source>
        <dbReference type="EMBL" id="VFT92193.1"/>
    </source>
</evidence>
<reference evidence="3 4" key="1">
    <citation type="submission" date="2019-03" db="EMBL/GenBank/DDBJ databases">
        <authorList>
            <person name="Gaulin E."/>
            <person name="Dumas B."/>
        </authorList>
    </citation>
    <scope>NUCLEOTIDE SEQUENCE [LARGE SCALE GENOMIC DNA]</scope>
    <source>
        <strain evidence="3">CBS 568.67</strain>
    </source>
</reference>
<keyword evidence="4" id="KW-1185">Reference proteome</keyword>
<sequence length="194" mass="21083">MKILLVLACVVVTWAVESRADACYNAASDVLDLNRGTPASQACATTAMPEQHDFLYVAHYYTYNLDDATIAKFATTPSCVEWFTALRAGMLAIRPPCNVTIKGEFLWNTGAYFQNISEFWHNNNKILPSYWGRVPTTPYLSKPINRGIPTDQAATTTAAPAVSPLLVRASSAATLWIGKSLMVAAAATFLACLV</sequence>
<dbReference type="Proteomes" id="UP000332933">
    <property type="component" value="Unassembled WGS sequence"/>
</dbReference>
<keyword evidence="1" id="KW-0732">Signal</keyword>
<dbReference type="AlphaFoldDB" id="A0A485L409"/>
<dbReference type="EMBL" id="VJMH01005662">
    <property type="protein sequence ID" value="KAF0693684.1"/>
    <property type="molecule type" value="Genomic_DNA"/>
</dbReference>
<evidence type="ECO:0000313" key="4">
    <source>
        <dbReference type="Proteomes" id="UP000332933"/>
    </source>
</evidence>
<name>A0A485L409_9STRA</name>
<proteinExistence type="predicted"/>
<dbReference type="EMBL" id="CAADRA010005683">
    <property type="protein sequence ID" value="VFT92193.1"/>
    <property type="molecule type" value="Genomic_DNA"/>
</dbReference>
<organism evidence="3 4">
    <name type="scientific">Aphanomyces stellatus</name>
    <dbReference type="NCBI Taxonomy" id="120398"/>
    <lineage>
        <taxon>Eukaryota</taxon>
        <taxon>Sar</taxon>
        <taxon>Stramenopiles</taxon>
        <taxon>Oomycota</taxon>
        <taxon>Saprolegniomycetes</taxon>
        <taxon>Saprolegniales</taxon>
        <taxon>Verrucalvaceae</taxon>
        <taxon>Aphanomyces</taxon>
    </lineage>
</organism>
<feature type="signal peptide" evidence="1">
    <location>
        <begin position="1"/>
        <end position="15"/>
    </location>
</feature>
<protein>
    <submittedName>
        <fullName evidence="3">Aste57867_15387 protein</fullName>
    </submittedName>
</protein>
<evidence type="ECO:0000256" key="1">
    <source>
        <dbReference type="SAM" id="SignalP"/>
    </source>
</evidence>
<accession>A0A485L409</accession>
<evidence type="ECO:0000313" key="2">
    <source>
        <dbReference type="EMBL" id="KAF0693684.1"/>
    </source>
</evidence>